<protein>
    <recommendedName>
        <fullName evidence="3">BrxE family protein</fullName>
    </recommendedName>
</protein>
<dbReference type="EMBL" id="JH603169">
    <property type="protein sequence ID" value="EIC22692.1"/>
    <property type="molecule type" value="Genomic_DNA"/>
</dbReference>
<evidence type="ECO:0008006" key="3">
    <source>
        <dbReference type="Google" id="ProtNLM"/>
    </source>
</evidence>
<dbReference type="Proteomes" id="UP000002964">
    <property type="component" value="Unassembled WGS sequence"/>
</dbReference>
<evidence type="ECO:0000313" key="2">
    <source>
        <dbReference type="Proteomes" id="UP000002964"/>
    </source>
</evidence>
<proteinExistence type="predicted"/>
<dbReference type="NCBIfam" id="NF033447">
    <property type="entry name" value="BrxE_fam"/>
    <property type="match status" value="1"/>
</dbReference>
<dbReference type="AlphaFoldDB" id="H8Z2J9"/>
<dbReference type="Pfam" id="PF26412">
    <property type="entry name" value="BrxE"/>
    <property type="match status" value="1"/>
</dbReference>
<evidence type="ECO:0000313" key="1">
    <source>
        <dbReference type="EMBL" id="EIC22692.1"/>
    </source>
</evidence>
<dbReference type="InterPro" id="IPR058690">
    <property type="entry name" value="BrxE"/>
</dbReference>
<reference evidence="2" key="1">
    <citation type="submission" date="2011-06" db="EMBL/GenBank/DDBJ databases">
        <authorList>
            <consortium name="US DOE Joint Genome Institute (JGI-PGF)"/>
            <person name="Lucas S."/>
            <person name="Han J."/>
            <person name="Lapidus A."/>
            <person name="Cheng J.-F."/>
            <person name="Goodwin L."/>
            <person name="Pitluck S."/>
            <person name="Peters L."/>
            <person name="Land M.L."/>
            <person name="Hauser L."/>
            <person name="Vogl K."/>
            <person name="Liu Z."/>
            <person name="Overmann J."/>
            <person name="Frigaard N.-U."/>
            <person name="Bryant D.A."/>
            <person name="Woyke T.J."/>
        </authorList>
    </citation>
    <scope>NUCLEOTIDE SEQUENCE [LARGE SCALE GENOMIC DNA]</scope>
    <source>
        <strain evidence="2">970</strain>
    </source>
</reference>
<dbReference type="HOGENOM" id="CLU_1601263_0_0_6"/>
<dbReference type="RefSeq" id="WP_009149676.1">
    <property type="nucleotide sequence ID" value="NZ_CP121471.1"/>
</dbReference>
<reference evidence="1 2" key="2">
    <citation type="submission" date="2011-11" db="EMBL/GenBank/DDBJ databases">
        <authorList>
            <consortium name="US DOE Joint Genome Institute"/>
            <person name="Lucas S."/>
            <person name="Han J."/>
            <person name="Lapidus A."/>
            <person name="Cheng J.-F."/>
            <person name="Goodwin L."/>
            <person name="Pitluck S."/>
            <person name="Peters L."/>
            <person name="Ovchinnikova G."/>
            <person name="Zhang X."/>
            <person name="Detter J.C."/>
            <person name="Han C."/>
            <person name="Tapia R."/>
            <person name="Land M."/>
            <person name="Hauser L."/>
            <person name="Kyrpides N."/>
            <person name="Ivanova N."/>
            <person name="Pagani I."/>
            <person name="Vogl K."/>
            <person name="Liu Z."/>
            <person name="Overmann J."/>
            <person name="Frigaard N.-U."/>
            <person name="Bryant D."/>
            <person name="Woyke T."/>
        </authorList>
    </citation>
    <scope>NUCLEOTIDE SEQUENCE [LARGE SCALE GENOMIC DNA]</scope>
    <source>
        <strain evidence="1 2">970</strain>
    </source>
</reference>
<gene>
    <name evidence="1" type="ORF">Thi970DRAFT_02970</name>
</gene>
<dbReference type="STRING" id="631362.Thi970DRAFT_02970"/>
<dbReference type="eggNOG" id="ENOG5032WNP">
    <property type="taxonomic scope" value="Bacteria"/>
</dbReference>
<accession>H8Z2J9</accession>
<name>H8Z2J9_9GAMM</name>
<dbReference type="OrthoDB" id="8566355at2"/>
<keyword evidence="2" id="KW-1185">Reference proteome</keyword>
<sequence length="168" mass="18648">MTRSLPSAIAELRLLVGFLGEKSQHDWWPSSFLATTSDAFLQPVFPRTTLLAQYHGLCEAARIVHDERVGIGRHYHLYRLPEGLEQSMAQAVSAPEFAASVKPRLTSTESTLARLAELAETTNEPAEGPVLVGAFDTDQLNPLMQRCAGHYQAAYTKGYQRFPYLKAN</sequence>
<organism evidence="1 2">
    <name type="scientific">Thiorhodovibrio frisius</name>
    <dbReference type="NCBI Taxonomy" id="631362"/>
    <lineage>
        <taxon>Bacteria</taxon>
        <taxon>Pseudomonadati</taxon>
        <taxon>Pseudomonadota</taxon>
        <taxon>Gammaproteobacteria</taxon>
        <taxon>Chromatiales</taxon>
        <taxon>Chromatiaceae</taxon>
        <taxon>Thiorhodovibrio</taxon>
    </lineage>
</organism>